<dbReference type="PANTHER" id="PTHR34473:SF3">
    <property type="entry name" value="TRANSMEMBRANE PROTEIN-RELATED"/>
    <property type="match status" value="1"/>
</dbReference>
<keyword evidence="1" id="KW-0472">Membrane</keyword>
<keyword evidence="1" id="KW-0812">Transmembrane</keyword>
<sequence>MSFPVADGLDAAAMPEDRHAGELRPLDRRYRHVIRIETGLVLLPVLIAASGIELALVTKEILSEHGPLIALALALSAFILVFLPQRRWRRWGYSDADEQLRVARGWMFRTDTIVPFKRIQHIDVGEGPIERLFGLASLTVHTAGTHNSVVTLPGLARADAEAMRDAMRLHIRREAE</sequence>
<protein>
    <recommendedName>
        <fullName evidence="2">YdbS-like PH domain-containing protein</fullName>
    </recommendedName>
</protein>
<dbReference type="Proteomes" id="UP000248014">
    <property type="component" value="Unassembled WGS sequence"/>
</dbReference>
<organism evidence="3 4">
    <name type="scientific">Blastomonas natatoria</name>
    <dbReference type="NCBI Taxonomy" id="34015"/>
    <lineage>
        <taxon>Bacteria</taxon>
        <taxon>Pseudomonadati</taxon>
        <taxon>Pseudomonadota</taxon>
        <taxon>Alphaproteobacteria</taxon>
        <taxon>Sphingomonadales</taxon>
        <taxon>Sphingomonadaceae</taxon>
        <taxon>Blastomonas</taxon>
    </lineage>
</organism>
<comment type="caution">
    <text evidence="3">The sequence shown here is derived from an EMBL/GenBank/DDBJ whole genome shotgun (WGS) entry which is preliminary data.</text>
</comment>
<feature type="domain" description="YdbS-like PH" evidence="2">
    <location>
        <begin position="88"/>
        <end position="165"/>
    </location>
</feature>
<feature type="transmembrane region" description="Helical" evidence="1">
    <location>
        <begin position="33"/>
        <end position="56"/>
    </location>
</feature>
<dbReference type="AlphaFoldDB" id="A0A2V3V7A4"/>
<feature type="transmembrane region" description="Helical" evidence="1">
    <location>
        <begin position="68"/>
        <end position="84"/>
    </location>
</feature>
<dbReference type="RefSeq" id="WP_244181671.1">
    <property type="nucleotide sequence ID" value="NZ_QJJM01000004.1"/>
</dbReference>
<keyword evidence="4" id="KW-1185">Reference proteome</keyword>
<proteinExistence type="predicted"/>
<name>A0A2V3V7A4_9SPHN</name>
<dbReference type="EMBL" id="QJJM01000004">
    <property type="protein sequence ID" value="PXW77653.1"/>
    <property type="molecule type" value="Genomic_DNA"/>
</dbReference>
<evidence type="ECO:0000313" key="4">
    <source>
        <dbReference type="Proteomes" id="UP000248014"/>
    </source>
</evidence>
<evidence type="ECO:0000256" key="1">
    <source>
        <dbReference type="SAM" id="Phobius"/>
    </source>
</evidence>
<reference evidence="3 4" key="1">
    <citation type="submission" date="2018-05" db="EMBL/GenBank/DDBJ databases">
        <title>Genomic Encyclopedia of Type Strains, Phase IV (KMG-IV): sequencing the most valuable type-strain genomes for metagenomic binning, comparative biology and taxonomic classification.</title>
        <authorList>
            <person name="Goeker M."/>
        </authorList>
    </citation>
    <scope>NUCLEOTIDE SEQUENCE [LARGE SCALE GENOMIC DNA]</scope>
    <source>
        <strain evidence="3 4">DSM 3183</strain>
    </source>
</reference>
<evidence type="ECO:0000313" key="3">
    <source>
        <dbReference type="EMBL" id="PXW77653.1"/>
    </source>
</evidence>
<keyword evidence="1" id="KW-1133">Transmembrane helix</keyword>
<gene>
    <name evidence="3" type="ORF">C7451_104148</name>
</gene>
<dbReference type="PANTHER" id="PTHR34473">
    <property type="entry name" value="UPF0699 TRANSMEMBRANE PROTEIN YDBS"/>
    <property type="match status" value="1"/>
</dbReference>
<evidence type="ECO:0000259" key="2">
    <source>
        <dbReference type="Pfam" id="PF03703"/>
    </source>
</evidence>
<dbReference type="Pfam" id="PF03703">
    <property type="entry name" value="bPH_2"/>
    <property type="match status" value="1"/>
</dbReference>
<dbReference type="InterPro" id="IPR005182">
    <property type="entry name" value="YdbS-like_PH"/>
</dbReference>
<accession>A0A2V3V7A4</accession>